<accession>A0ACC1D4X9</accession>
<dbReference type="EMBL" id="CM034395">
    <property type="protein sequence ID" value="KAJ0178988.1"/>
    <property type="molecule type" value="Genomic_DNA"/>
</dbReference>
<dbReference type="Proteomes" id="UP000824533">
    <property type="component" value="Linkage Group LG09"/>
</dbReference>
<reference evidence="1 2" key="1">
    <citation type="journal article" date="2021" name="Front. Genet.">
        <title>Chromosome-Level Genome Assembly Reveals Significant Gene Expansion in the Toll and IMD Signaling Pathways of Dendrolimus kikuchii.</title>
        <authorList>
            <person name="Zhou J."/>
            <person name="Wu P."/>
            <person name="Xiong Z."/>
            <person name="Liu N."/>
            <person name="Zhao N."/>
            <person name="Ji M."/>
            <person name="Qiu Y."/>
            <person name="Yang B."/>
        </authorList>
    </citation>
    <scope>NUCLEOTIDE SEQUENCE [LARGE SCALE GENOMIC DNA]</scope>
    <source>
        <strain evidence="1">Ann1</strain>
    </source>
</reference>
<name>A0ACC1D4X9_9NEOP</name>
<comment type="caution">
    <text evidence="1">The sequence shown here is derived from an EMBL/GenBank/DDBJ whole genome shotgun (WGS) entry which is preliminary data.</text>
</comment>
<proteinExistence type="predicted"/>
<evidence type="ECO:0000313" key="1">
    <source>
        <dbReference type="EMBL" id="KAJ0178988.1"/>
    </source>
</evidence>
<protein>
    <submittedName>
        <fullName evidence="1">Uncharacterized protein</fullName>
    </submittedName>
</protein>
<organism evidence="1 2">
    <name type="scientific">Dendrolimus kikuchii</name>
    <dbReference type="NCBI Taxonomy" id="765133"/>
    <lineage>
        <taxon>Eukaryota</taxon>
        <taxon>Metazoa</taxon>
        <taxon>Ecdysozoa</taxon>
        <taxon>Arthropoda</taxon>
        <taxon>Hexapoda</taxon>
        <taxon>Insecta</taxon>
        <taxon>Pterygota</taxon>
        <taxon>Neoptera</taxon>
        <taxon>Endopterygota</taxon>
        <taxon>Lepidoptera</taxon>
        <taxon>Glossata</taxon>
        <taxon>Ditrysia</taxon>
        <taxon>Bombycoidea</taxon>
        <taxon>Lasiocampidae</taxon>
        <taxon>Dendrolimus</taxon>
    </lineage>
</organism>
<keyword evidence="2" id="KW-1185">Reference proteome</keyword>
<gene>
    <name evidence="1" type="ORF">K1T71_005763</name>
</gene>
<sequence>MHKGILLFLTAVCGLGNGATTKKKLVTDDPKIYFPEELSNRFNEDNIPDECKGKNYCTVKPAFYDDKKYNKFFNNSKNLDGPQLIVKPILTIDDKIGDDAGDDCDVEVIFKPLYGIRTKRGDWHTVIQAPENNYVQKVRIENCRNENAPCFQGIGYPSEIETGCKQKFSVWEFYVDDGEGGMKKEVSELPICCSCHYRVNFANRIGGGK</sequence>
<evidence type="ECO:0000313" key="2">
    <source>
        <dbReference type="Proteomes" id="UP000824533"/>
    </source>
</evidence>